<dbReference type="Gene3D" id="3.30.1460.10">
    <property type="match status" value="1"/>
</dbReference>
<evidence type="ECO:0000313" key="1">
    <source>
        <dbReference type="EMBL" id="NQX33167.1"/>
    </source>
</evidence>
<dbReference type="RefSeq" id="WP_173274014.1">
    <property type="nucleotide sequence ID" value="NZ_JABMKV010000005.1"/>
</dbReference>
<reference evidence="1 2" key="1">
    <citation type="submission" date="2020-05" db="EMBL/GenBank/DDBJ databases">
        <title>Description of Pedobacter foliorum sp. nov.</title>
        <authorList>
            <person name="Qi S."/>
            <person name="Carlier A."/>
            <person name="Cnockaert M."/>
            <person name="Vandamme P."/>
        </authorList>
    </citation>
    <scope>NUCLEOTIDE SEQUENCE [LARGE SCALE GENOMIC DNA]</scope>
    <source>
        <strain evidence="1 2">LMG 31300</strain>
    </source>
</reference>
<gene>
    <name evidence="1" type="ORF">HQN85_15625</name>
</gene>
<dbReference type="EMBL" id="JABMKV010000005">
    <property type="protein sequence ID" value="NQX33167.1"/>
    <property type="molecule type" value="Genomic_DNA"/>
</dbReference>
<sequence>MINHSPAFYRRIVSPVAVPGLYELEVSWAKAQELFQNQNYPDAIRACIAYCNPKLCSKYGNAEQTAFDIPHGSAIIQVRIAEGKLSINAPFLALPVENRVALMRKIGEINFSELVMAQIEKKDDELSFVAELPFEACMPIIVYELFRSVCLGADYWDDEFTTHFAAQRLREPLIKAHPESIIKSGWTIFTNLVNSAIENANEYEHNRKNPYAWDTIIICLQKLDYILNLQGKFGNGINDEISRLNNGYVDFNERIKSGKKFLLELQKLSYEQFSLEIFEGEVFVPSKYAARLENLQQNFDRPYELSKKEFTNGEFEACSLTIIQNYTGILYEFNLPAEIEDFLCQSLIASAEKPWKECAEVLFNSLKKFMEADILAKLATTPPSAPNGAEAVENQLASLFADTSSINKVLSSFSSFFK</sequence>
<accession>A0ABX2DGD5</accession>
<protein>
    <submittedName>
        <fullName evidence="1">Uncharacterized protein</fullName>
    </submittedName>
</protein>
<proteinExistence type="predicted"/>
<keyword evidence="2" id="KW-1185">Reference proteome</keyword>
<name>A0ABX2DGD5_9SPHI</name>
<dbReference type="Proteomes" id="UP000762110">
    <property type="component" value="Unassembled WGS sequence"/>
</dbReference>
<evidence type="ECO:0000313" key="2">
    <source>
        <dbReference type="Proteomes" id="UP000762110"/>
    </source>
</evidence>
<organism evidence="1 2">
    <name type="scientific">Pedobacter boryungensis</name>
    <dbReference type="NCBI Taxonomy" id="869962"/>
    <lineage>
        <taxon>Bacteria</taxon>
        <taxon>Pseudomonadati</taxon>
        <taxon>Bacteroidota</taxon>
        <taxon>Sphingobacteriia</taxon>
        <taxon>Sphingobacteriales</taxon>
        <taxon>Sphingobacteriaceae</taxon>
        <taxon>Pedobacter</taxon>
    </lineage>
</organism>
<dbReference type="SUPFAM" id="SSF69635">
    <property type="entry name" value="Type III secretory system chaperone-like"/>
    <property type="match status" value="1"/>
</dbReference>
<comment type="caution">
    <text evidence="1">The sequence shown here is derived from an EMBL/GenBank/DDBJ whole genome shotgun (WGS) entry which is preliminary data.</text>
</comment>